<organism evidence="1 2">
    <name type="scientific">Pseudomonas chlororaphis</name>
    <dbReference type="NCBI Taxonomy" id="587753"/>
    <lineage>
        <taxon>Bacteria</taxon>
        <taxon>Pseudomonadati</taxon>
        <taxon>Pseudomonadota</taxon>
        <taxon>Gammaproteobacteria</taxon>
        <taxon>Pseudomonadales</taxon>
        <taxon>Pseudomonadaceae</taxon>
        <taxon>Pseudomonas</taxon>
    </lineage>
</organism>
<gene>
    <name evidence="1" type="ORF">NZ35_02335</name>
</gene>
<proteinExistence type="predicted"/>
<comment type="caution">
    <text evidence="1">The sequence shown here is derived from an EMBL/GenBank/DDBJ whole genome shotgun (WGS) entry which is preliminary data.</text>
</comment>
<protein>
    <submittedName>
        <fullName evidence="1">Phage-like protein</fullName>
    </submittedName>
</protein>
<dbReference type="Pfam" id="PF06995">
    <property type="entry name" value="Phage_P2_GpU"/>
    <property type="match status" value="1"/>
</dbReference>
<dbReference type="PATRIC" id="fig|587753.9.peg.477"/>
<name>A0A0A6FR75_9PSED</name>
<accession>A0A0A6FR75</accession>
<sequence>MKQQMALGSFIFGLSRQFAYHSLLRKSDGGWTEIQILTSKPKSSQTGQKSETLTITGKSMYAVAMDRLDELRALQALRIPLPLIDGIGRNWGLWRINSVQETQTQIIDDGTAMVVDWVIELAEFNNA</sequence>
<dbReference type="EMBL" id="JSFK01000001">
    <property type="protein sequence ID" value="KHA75136.1"/>
    <property type="molecule type" value="Genomic_DNA"/>
</dbReference>
<dbReference type="OrthoDB" id="6402334at2"/>
<dbReference type="InterPro" id="IPR009734">
    <property type="entry name" value="Myoviridae_GpU"/>
</dbReference>
<evidence type="ECO:0000313" key="1">
    <source>
        <dbReference type="EMBL" id="KHA75136.1"/>
    </source>
</evidence>
<evidence type="ECO:0000313" key="2">
    <source>
        <dbReference type="Proteomes" id="UP000030564"/>
    </source>
</evidence>
<dbReference type="Proteomes" id="UP000030564">
    <property type="component" value="Unassembled WGS sequence"/>
</dbReference>
<reference evidence="1 2" key="1">
    <citation type="submission" date="2014-10" db="EMBL/GenBank/DDBJ databases">
        <title>Draft genome sequence of Pseudomonas chlororaphis EA105.</title>
        <authorList>
            <person name="McCully L.M."/>
            <person name="Bitzer A.S."/>
            <person name="Spence C."/>
            <person name="Bais H."/>
            <person name="Silby M.W."/>
        </authorList>
    </citation>
    <scope>NUCLEOTIDE SEQUENCE [LARGE SCALE GENOMIC DNA]</scope>
    <source>
        <strain evidence="1 2">EA105</strain>
    </source>
</reference>
<dbReference type="AlphaFoldDB" id="A0A0A6FR75"/>